<comment type="caution">
    <text evidence="8">The sequence shown here is derived from an EMBL/GenBank/DDBJ whole genome shotgun (WGS) entry which is preliminary data.</text>
</comment>
<reference evidence="8 9" key="1">
    <citation type="journal article" date="2017" name="Front. Microbiol.">
        <title>Comparative Genomic Analysis of the Class Epsilonproteobacteria and Proposed Reclassification to Epsilonbacteraeota (phyl. nov.).</title>
        <authorList>
            <person name="Waite D.W."/>
            <person name="Vanwonterghem I."/>
            <person name="Rinke C."/>
            <person name="Parks D.H."/>
            <person name="Zhang Y."/>
            <person name="Takai K."/>
            <person name="Sievert S.M."/>
            <person name="Simon J."/>
            <person name="Campbell B.J."/>
            <person name="Hanson T.E."/>
            <person name="Woyke T."/>
            <person name="Klotz M.G."/>
            <person name="Hugenholtz P."/>
        </authorList>
    </citation>
    <scope>NUCLEOTIDE SEQUENCE [LARGE SCALE GENOMIC DNA]</scope>
    <source>
        <strain evidence="8">UBA12443</strain>
    </source>
</reference>
<keyword evidence="5" id="KW-0812">Transmembrane</keyword>
<dbReference type="Pfam" id="PF14827">
    <property type="entry name" value="dCache_3"/>
    <property type="match status" value="1"/>
</dbReference>
<dbReference type="PROSITE" id="PS50885">
    <property type="entry name" value="HAMP"/>
    <property type="match status" value="1"/>
</dbReference>
<dbReference type="PANTHER" id="PTHR32089:SF112">
    <property type="entry name" value="LYSOZYME-LIKE PROTEIN-RELATED"/>
    <property type="match status" value="1"/>
</dbReference>
<keyword evidence="5" id="KW-0472">Membrane</keyword>
<name>A0A2D3WNZ8_9BACT</name>
<dbReference type="Gene3D" id="6.10.340.10">
    <property type="match status" value="1"/>
</dbReference>
<dbReference type="Pfam" id="PF00672">
    <property type="entry name" value="HAMP"/>
    <property type="match status" value="1"/>
</dbReference>
<evidence type="ECO:0000256" key="2">
    <source>
        <dbReference type="ARBA" id="ARBA00029447"/>
    </source>
</evidence>
<feature type="domain" description="HAMP" evidence="7">
    <location>
        <begin position="317"/>
        <end position="371"/>
    </location>
</feature>
<dbReference type="Gene3D" id="1.20.120.30">
    <property type="entry name" value="Aspartate receptor, ligand-binding domain"/>
    <property type="match status" value="1"/>
</dbReference>
<dbReference type="InterPro" id="IPR029151">
    <property type="entry name" value="Sensor-like_sf"/>
</dbReference>
<keyword evidence="1 3" id="KW-0807">Transducer</keyword>
<dbReference type="Gene3D" id="6.10.250.3200">
    <property type="match status" value="1"/>
</dbReference>
<evidence type="ECO:0000313" key="8">
    <source>
        <dbReference type="EMBL" id="DAB39504.1"/>
    </source>
</evidence>
<dbReference type="SMART" id="SM00304">
    <property type="entry name" value="HAMP"/>
    <property type="match status" value="1"/>
</dbReference>
<gene>
    <name evidence="8" type="ORF">CFH83_00385</name>
</gene>
<feature type="transmembrane region" description="Helical" evidence="5">
    <location>
        <begin position="7"/>
        <end position="27"/>
    </location>
</feature>
<dbReference type="GO" id="GO:0016020">
    <property type="term" value="C:membrane"/>
    <property type="evidence" value="ECO:0007669"/>
    <property type="project" value="InterPro"/>
</dbReference>
<evidence type="ECO:0000256" key="1">
    <source>
        <dbReference type="ARBA" id="ARBA00023224"/>
    </source>
</evidence>
<dbReference type="Pfam" id="PF00015">
    <property type="entry name" value="MCPsignal"/>
    <property type="match status" value="1"/>
</dbReference>
<dbReference type="Proteomes" id="UP000228859">
    <property type="component" value="Unassembled WGS sequence"/>
</dbReference>
<evidence type="ECO:0000256" key="3">
    <source>
        <dbReference type="PROSITE-ProRule" id="PRU00284"/>
    </source>
</evidence>
<keyword evidence="5" id="KW-1133">Transmembrane helix</keyword>
<dbReference type="RefSeq" id="WP_303662730.1">
    <property type="nucleotide sequence ID" value="NZ_DLUI01000007.1"/>
</dbReference>
<proteinExistence type="inferred from homology"/>
<dbReference type="PANTHER" id="PTHR32089">
    <property type="entry name" value="METHYL-ACCEPTING CHEMOTAXIS PROTEIN MCPB"/>
    <property type="match status" value="1"/>
</dbReference>
<organism evidence="8 9">
    <name type="scientific">Sulfuricurvum kujiense</name>
    <dbReference type="NCBI Taxonomy" id="148813"/>
    <lineage>
        <taxon>Bacteria</taxon>
        <taxon>Pseudomonadati</taxon>
        <taxon>Campylobacterota</taxon>
        <taxon>Epsilonproteobacteria</taxon>
        <taxon>Campylobacterales</taxon>
        <taxon>Sulfurimonadaceae</taxon>
        <taxon>Sulfuricurvum</taxon>
    </lineage>
</organism>
<dbReference type="SUPFAM" id="SSF103190">
    <property type="entry name" value="Sensory domain-like"/>
    <property type="match status" value="1"/>
</dbReference>
<dbReference type="InterPro" id="IPR025991">
    <property type="entry name" value="Chemoreceptor_zinc-bind_dom"/>
</dbReference>
<protein>
    <submittedName>
        <fullName evidence="8">Chemotaxis protein</fullName>
    </submittedName>
</protein>
<evidence type="ECO:0000256" key="4">
    <source>
        <dbReference type="SAM" id="Coils"/>
    </source>
</evidence>
<dbReference type="EMBL" id="DLUI01000007">
    <property type="protein sequence ID" value="DAB39504.1"/>
    <property type="molecule type" value="Genomic_DNA"/>
</dbReference>
<comment type="similarity">
    <text evidence="2">Belongs to the methyl-accepting chemotaxis (MCP) protein family.</text>
</comment>
<dbReference type="AlphaFoldDB" id="A0A2D3WNZ8"/>
<accession>A0A2D3WNZ8</accession>
<dbReference type="InterPro" id="IPR029150">
    <property type="entry name" value="dCache_3"/>
</dbReference>
<feature type="coiled-coil region" evidence="4">
    <location>
        <begin position="363"/>
        <end position="394"/>
    </location>
</feature>
<evidence type="ECO:0000259" key="6">
    <source>
        <dbReference type="PROSITE" id="PS50111"/>
    </source>
</evidence>
<dbReference type="SUPFAM" id="SSF58104">
    <property type="entry name" value="Methyl-accepting chemotaxis protein (MCP) signaling domain"/>
    <property type="match status" value="1"/>
</dbReference>
<evidence type="ECO:0000313" key="9">
    <source>
        <dbReference type="Proteomes" id="UP000228859"/>
    </source>
</evidence>
<dbReference type="SMART" id="SM00283">
    <property type="entry name" value="MA"/>
    <property type="match status" value="1"/>
</dbReference>
<dbReference type="CDD" id="cd06225">
    <property type="entry name" value="HAMP"/>
    <property type="match status" value="1"/>
</dbReference>
<sequence>MTIAQKVHVPLIASIVIGFIVVLINYWTSVDQIREDIYSSQSKEMKTIFDEAIEAKNSVGITNAIGITKNSAVVNGLISGDREGTLKSLKSLSKEYKEHTKFGNIKIHVHDKDVHSFIRVWKPEKYGDDLSGFRKTILAVKETQKPLVAIEIGVAGLELRGIAPIISGGEYVGSVEFMQGLNSVIKDIRKNFGTEIVIGLDNRFLENAMELKDAPRIGKNFTLAVKEDAVDKGFLGELSKTEFDPKAASFTTENYYVTPIVIKDFSGESVGYAFSAKKLETVENLINQSEDSLLRQVVIMTVMDGVILILLIVIVRRAVTEPIENLDSIAQELASGDADLSKRLKVSSSDEIGKAAMSFNIFIEKVEKIALVAEEKAKEAMHEKEISEEQMEKNEMSLTLARQMIQGSIHNAGNLRNSLESNIQNLYEVNTLNHDTGDVVDSVSNQTDEIMASMSKITEMINDSRANSEQLNHNVSEISNVITLIKDISDQTNLLALNAAIEAARAGEHGRGFAVVADEVRKLAERTQKATSEVEANISVLKQNSVGMLENSERVEEYALDSSQKLDQFKSVMGQLIHNVEQIKEDSASISHKIFTNMAKIDHMIFKNNAYSAGFEGKTEHVFSDHHSCALGKWYENGDGKSVFASHPAYAKIAEPHKKVHEEVKKAMQLLSDDPIRHAKAIAGCFEAAEKASVELFDILNDMVA</sequence>
<dbReference type="PROSITE" id="PS50111">
    <property type="entry name" value="CHEMOTAXIS_TRANSDUC_2"/>
    <property type="match status" value="1"/>
</dbReference>
<feature type="domain" description="Methyl-accepting transducer" evidence="6">
    <location>
        <begin position="365"/>
        <end position="591"/>
    </location>
</feature>
<dbReference type="Pfam" id="PF13682">
    <property type="entry name" value="CZB"/>
    <property type="match status" value="1"/>
</dbReference>
<evidence type="ECO:0000259" key="7">
    <source>
        <dbReference type="PROSITE" id="PS50885"/>
    </source>
</evidence>
<dbReference type="GO" id="GO:0007165">
    <property type="term" value="P:signal transduction"/>
    <property type="evidence" value="ECO:0007669"/>
    <property type="project" value="UniProtKB-KW"/>
</dbReference>
<dbReference type="InterPro" id="IPR003660">
    <property type="entry name" value="HAMP_dom"/>
</dbReference>
<evidence type="ECO:0000256" key="5">
    <source>
        <dbReference type="SAM" id="Phobius"/>
    </source>
</evidence>
<keyword evidence="4" id="KW-0175">Coiled coil</keyword>
<dbReference type="InterPro" id="IPR004089">
    <property type="entry name" value="MCPsignal_dom"/>
</dbReference>